<feature type="domain" description="Fatty acid desaturase" evidence="2">
    <location>
        <begin position="60"/>
        <end position="321"/>
    </location>
</feature>
<dbReference type="CDD" id="cd03506">
    <property type="entry name" value="Delta6-FADS-like"/>
    <property type="match status" value="1"/>
</dbReference>
<protein>
    <submittedName>
        <fullName evidence="3">Fatty acid desaturase</fullName>
    </submittedName>
</protein>
<keyword evidence="1" id="KW-0812">Transmembrane</keyword>
<accession>A0A1H5KED3</accession>
<dbReference type="GO" id="GO:0016020">
    <property type="term" value="C:membrane"/>
    <property type="evidence" value="ECO:0007669"/>
    <property type="project" value="TreeGrafter"/>
</dbReference>
<dbReference type="OrthoDB" id="104711at2"/>
<feature type="transmembrane region" description="Helical" evidence="1">
    <location>
        <begin position="224"/>
        <end position="246"/>
    </location>
</feature>
<proteinExistence type="predicted"/>
<evidence type="ECO:0000256" key="1">
    <source>
        <dbReference type="SAM" id="Phobius"/>
    </source>
</evidence>
<evidence type="ECO:0000313" key="4">
    <source>
        <dbReference type="Proteomes" id="UP000199220"/>
    </source>
</evidence>
<dbReference type="PANTHER" id="PTHR19353:SF19">
    <property type="entry name" value="DELTA(5) FATTY ACID DESATURASE C-RELATED"/>
    <property type="match status" value="1"/>
</dbReference>
<dbReference type="PIRSF" id="PIRSF015921">
    <property type="entry name" value="FA_sphinglp_des"/>
    <property type="match status" value="1"/>
</dbReference>
<keyword evidence="1" id="KW-0472">Membrane</keyword>
<feature type="transmembrane region" description="Helical" evidence="1">
    <location>
        <begin position="36"/>
        <end position="55"/>
    </location>
</feature>
<keyword evidence="1" id="KW-1133">Transmembrane helix</keyword>
<dbReference type="EMBL" id="FNTX01000002">
    <property type="protein sequence ID" value="SEE62388.1"/>
    <property type="molecule type" value="Genomic_DNA"/>
</dbReference>
<evidence type="ECO:0000313" key="3">
    <source>
        <dbReference type="EMBL" id="SEE62388.1"/>
    </source>
</evidence>
<dbReference type="Pfam" id="PF00487">
    <property type="entry name" value="FA_desaturase"/>
    <property type="match status" value="1"/>
</dbReference>
<organism evidence="3 4">
    <name type="scientific">Ruania alba</name>
    <dbReference type="NCBI Taxonomy" id="648782"/>
    <lineage>
        <taxon>Bacteria</taxon>
        <taxon>Bacillati</taxon>
        <taxon>Actinomycetota</taxon>
        <taxon>Actinomycetes</taxon>
        <taxon>Micrococcales</taxon>
        <taxon>Ruaniaceae</taxon>
        <taxon>Ruania</taxon>
    </lineage>
</organism>
<dbReference type="AlphaFoldDB" id="A0A1H5KED3"/>
<feature type="transmembrane region" description="Helical" evidence="1">
    <location>
        <begin position="199"/>
        <end position="218"/>
    </location>
</feature>
<dbReference type="RefSeq" id="WP_089773187.1">
    <property type="nucleotide sequence ID" value="NZ_FNTX01000002.1"/>
</dbReference>
<name>A0A1H5KED3_9MICO</name>
<dbReference type="GO" id="GO:0016717">
    <property type="term" value="F:oxidoreductase activity, acting on paired donors, with oxidation of a pair of donors resulting in the reduction of molecular oxygen to two molecules of water"/>
    <property type="evidence" value="ECO:0007669"/>
    <property type="project" value="TreeGrafter"/>
</dbReference>
<sequence>MTATAERPRDAYISQFSALTREVRESGLLRRRYGYYWPRLIGAALAFGAIIAAIALLGSTWWLMALAVVMGAVMTQIAFLGHDAAHKQIFSSPKWNDWTAIVLANLFVGLSHGWWQSKHSRHHANPNKRGSDPDIDLPYVTFTPEQADERRRHPAIDWFLKRQGWFFFPMLLLEGLDLHLTSTKRVLGRAPLKRRTVEIIFLAIRLIAFPAFLFLVLSPGIAGAFLGVQLAVFGVYMGASFAPNHVGMPVVPKDMRLDFLRRQTLMSRNITGGRWVDVAMGGLNFQVEHHLFPNMPRPHLRRVAPLVRQFCADHSVTYTQTSLWRSYGIVVRHLNVVGLGARDTFTCPLAAQLR</sequence>
<dbReference type="InterPro" id="IPR005804">
    <property type="entry name" value="FA_desaturase_dom"/>
</dbReference>
<dbReference type="PANTHER" id="PTHR19353">
    <property type="entry name" value="FATTY ACID DESATURASE 2"/>
    <property type="match status" value="1"/>
</dbReference>
<dbReference type="STRING" id="648782.SAMN04488554_2190"/>
<reference evidence="4" key="1">
    <citation type="submission" date="2016-10" db="EMBL/GenBank/DDBJ databases">
        <authorList>
            <person name="Varghese N."/>
            <person name="Submissions S."/>
        </authorList>
    </citation>
    <scope>NUCLEOTIDE SEQUENCE [LARGE SCALE GENOMIC DNA]</scope>
    <source>
        <strain evidence="4">DSM 21368</strain>
    </source>
</reference>
<keyword evidence="4" id="KW-1185">Reference proteome</keyword>
<evidence type="ECO:0000259" key="2">
    <source>
        <dbReference type="Pfam" id="PF00487"/>
    </source>
</evidence>
<dbReference type="Proteomes" id="UP000199220">
    <property type="component" value="Unassembled WGS sequence"/>
</dbReference>
<feature type="transmembrane region" description="Helical" evidence="1">
    <location>
        <begin position="61"/>
        <end position="83"/>
    </location>
</feature>
<dbReference type="InterPro" id="IPR012171">
    <property type="entry name" value="Fatty_acid_desaturase"/>
</dbReference>
<gene>
    <name evidence="3" type="ORF">SAMN04488554_2190</name>
</gene>
<dbReference type="GO" id="GO:0008610">
    <property type="term" value="P:lipid biosynthetic process"/>
    <property type="evidence" value="ECO:0007669"/>
    <property type="project" value="UniProtKB-ARBA"/>
</dbReference>